<comment type="function">
    <text evidence="6">The pyruvate dehydrogenase complex catalyzes the overall conversion of pyruvate to acetyl-CoA and CO(2). It contains multiple copies of three enzymatic components: pyruvate dehydrogenase (E1), dihydrolipoamide acetyltransferase (E2) and lipoamide dehydrogenase (E3).</text>
</comment>
<feature type="compositionally biased region" description="Basic and acidic residues" evidence="9">
    <location>
        <begin position="103"/>
        <end position="112"/>
    </location>
</feature>
<evidence type="ECO:0000256" key="7">
    <source>
        <dbReference type="ARBA" id="ARBA00048370"/>
    </source>
</evidence>
<keyword evidence="5 8" id="KW-0012">Acyltransferase</keyword>
<dbReference type="InterPro" id="IPR011053">
    <property type="entry name" value="Single_hybrid_motif"/>
</dbReference>
<dbReference type="SUPFAM" id="SSF52777">
    <property type="entry name" value="CoA-dependent acyltransferases"/>
    <property type="match status" value="1"/>
</dbReference>
<feature type="region of interest" description="Disordered" evidence="9">
    <location>
        <begin position="89"/>
        <end position="128"/>
    </location>
</feature>
<organism evidence="12 13">
    <name type="scientific">Brevundimonas abyssalis TAR-001</name>
    <dbReference type="NCBI Taxonomy" id="1391729"/>
    <lineage>
        <taxon>Bacteria</taxon>
        <taxon>Pseudomonadati</taxon>
        <taxon>Pseudomonadota</taxon>
        <taxon>Alphaproteobacteria</taxon>
        <taxon>Caulobacterales</taxon>
        <taxon>Caulobacteraceae</taxon>
        <taxon>Brevundimonas</taxon>
    </lineage>
</organism>
<name>A0A8E0NCS1_9CAUL</name>
<sequence>MSQSEDFKLHTPDSVAADPQAVEFTRMWWSRGEPVMSIKPAFKDPAEYGRMLAIAARHMAHGYSVRHGQDEREAYHRILQGMSDVIKLTTPRPWSKTPNPEASNDRHPDARPVAHHGGGQPLQMARQGRDTVSAGDVIAEIETDKATMEVEAVDEGEVLEILVAEGAEGVKVNTPIARLSGDEAAPAPKKKDEPKAEAKAEEKAEPRPEARAEKAEAPKASPAPVKDGERIFASPLARRLAKDAGLDLKSLKGTGPHGRIVKADVESADKGGAAKGATAAASGEPRKVLSLEQQGIAPGSYDLIPLDGMRKAIARRLTDSFRDVPHFPLVIDCEIDGLLAARAQVNAMLEPQGIKVSVNDFVMKAVAMALKAVPEANASYTPEGIAMHHHADVAMAVAIDGGLITPIIRKAETKSLAEIATESKDLAKRARDRKLKPDEFQGGTFSVSNLGMFGIKSFASIINEPQGAIMSVGAGEKRPVVRGDRIEIATVMTVTLTCDHRVVDGAVGARFLQAFKPMIENPVTMLA</sequence>
<protein>
    <recommendedName>
        <fullName evidence="8">Acetyltransferase component of pyruvate dehydrogenase complex</fullName>
        <ecNumber evidence="8">2.3.1.12</ecNumber>
    </recommendedName>
</protein>
<evidence type="ECO:0000256" key="6">
    <source>
        <dbReference type="ARBA" id="ARBA00025211"/>
    </source>
</evidence>
<keyword evidence="4 8" id="KW-0450">Lipoyl</keyword>
<dbReference type="Proteomes" id="UP000016569">
    <property type="component" value="Unassembled WGS sequence"/>
</dbReference>
<accession>A0A8E0NCS1</accession>
<dbReference type="InterPro" id="IPR023213">
    <property type="entry name" value="CAT-like_dom_sf"/>
</dbReference>
<dbReference type="AlphaFoldDB" id="A0A8E0NCS1"/>
<comment type="caution">
    <text evidence="12">The sequence shown here is derived from an EMBL/GenBank/DDBJ whole genome shotgun (WGS) entry which is preliminary data.</text>
</comment>
<dbReference type="CDD" id="cd06849">
    <property type="entry name" value="lipoyl_domain"/>
    <property type="match status" value="1"/>
</dbReference>
<evidence type="ECO:0000256" key="1">
    <source>
        <dbReference type="ARBA" id="ARBA00007317"/>
    </source>
</evidence>
<proteinExistence type="inferred from homology"/>
<dbReference type="InterPro" id="IPR036625">
    <property type="entry name" value="E3-bd_dom_sf"/>
</dbReference>
<feature type="compositionally biased region" description="Basic and acidic residues" evidence="9">
    <location>
        <begin position="189"/>
        <end position="217"/>
    </location>
</feature>
<dbReference type="GO" id="GO:0004742">
    <property type="term" value="F:dihydrolipoyllysine-residue acetyltransferase activity"/>
    <property type="evidence" value="ECO:0007669"/>
    <property type="project" value="UniProtKB-UniRule"/>
</dbReference>
<evidence type="ECO:0000259" key="11">
    <source>
        <dbReference type="PROSITE" id="PS51826"/>
    </source>
</evidence>
<evidence type="ECO:0000313" key="12">
    <source>
        <dbReference type="EMBL" id="GAD60000.1"/>
    </source>
</evidence>
<dbReference type="SUPFAM" id="SSF51230">
    <property type="entry name" value="Single hybrid motif"/>
    <property type="match status" value="1"/>
</dbReference>
<dbReference type="Pfam" id="PF16826">
    <property type="entry name" value="DUF5076"/>
    <property type="match status" value="1"/>
</dbReference>
<keyword evidence="3 8" id="KW-0808">Transferase</keyword>
<dbReference type="Gene3D" id="2.40.50.100">
    <property type="match status" value="1"/>
</dbReference>
<dbReference type="InterPro" id="IPR045257">
    <property type="entry name" value="E2/Pdx1"/>
</dbReference>
<comment type="cofactor">
    <cofactor evidence="8">
        <name>(R)-lipoate</name>
        <dbReference type="ChEBI" id="CHEBI:83088"/>
    </cofactor>
    <text evidence="8">Binds 1 lipoyl cofactor covalently.</text>
</comment>
<dbReference type="Gene3D" id="4.10.320.10">
    <property type="entry name" value="E3-binding domain"/>
    <property type="match status" value="1"/>
</dbReference>
<dbReference type="PANTHER" id="PTHR23151:SF90">
    <property type="entry name" value="DIHYDROLIPOYLLYSINE-RESIDUE ACETYLTRANSFERASE COMPONENT OF PYRUVATE DEHYDROGENASE COMPLEX, MITOCHONDRIAL-RELATED"/>
    <property type="match status" value="1"/>
</dbReference>
<evidence type="ECO:0000313" key="13">
    <source>
        <dbReference type="Proteomes" id="UP000016569"/>
    </source>
</evidence>
<gene>
    <name evidence="12" type="ORF">MBEBAB_2250</name>
</gene>
<dbReference type="NCBIfam" id="TIGR01349">
    <property type="entry name" value="PDHac_trf_mito"/>
    <property type="match status" value="1"/>
</dbReference>
<evidence type="ECO:0000256" key="2">
    <source>
        <dbReference type="ARBA" id="ARBA00011484"/>
    </source>
</evidence>
<keyword evidence="12" id="KW-0670">Pyruvate</keyword>
<evidence type="ECO:0000256" key="3">
    <source>
        <dbReference type="ARBA" id="ARBA00022679"/>
    </source>
</evidence>
<dbReference type="InterPro" id="IPR001078">
    <property type="entry name" value="2-oxoacid_DH_actylTfrase"/>
</dbReference>
<dbReference type="InterPro" id="IPR006257">
    <property type="entry name" value="LAT1"/>
</dbReference>
<dbReference type="InterPro" id="IPR004167">
    <property type="entry name" value="PSBD"/>
</dbReference>
<dbReference type="InterPro" id="IPR031796">
    <property type="entry name" value="DUF5076"/>
</dbReference>
<dbReference type="GO" id="GO:0006086">
    <property type="term" value="P:pyruvate decarboxylation to acetyl-CoA"/>
    <property type="evidence" value="ECO:0007669"/>
    <property type="project" value="InterPro"/>
</dbReference>
<dbReference type="PROSITE" id="PS50968">
    <property type="entry name" value="BIOTINYL_LIPOYL"/>
    <property type="match status" value="1"/>
</dbReference>
<dbReference type="InterPro" id="IPR000089">
    <property type="entry name" value="Biotin_lipoyl"/>
</dbReference>
<reference evidence="13" key="1">
    <citation type="journal article" date="2013" name="Genome Announc.">
        <title>Draft Genome Sequence of the Dimorphic Prosthecate Bacterium Brevundimonas abyssalis TAR-001T.</title>
        <authorList>
            <person name="Tsubouchi T."/>
            <person name="Nishi S."/>
            <person name="Usui K."/>
            <person name="Shimane Y."/>
            <person name="Takaki Y."/>
            <person name="Maruyama T."/>
            <person name="Hatada Y."/>
        </authorList>
    </citation>
    <scope>NUCLEOTIDE SEQUENCE [LARGE SCALE GENOMIC DNA]</scope>
    <source>
        <strain evidence="13">TAR-001</strain>
    </source>
</reference>
<evidence type="ECO:0000256" key="9">
    <source>
        <dbReference type="SAM" id="MobiDB-lite"/>
    </source>
</evidence>
<evidence type="ECO:0000259" key="10">
    <source>
        <dbReference type="PROSITE" id="PS50968"/>
    </source>
</evidence>
<evidence type="ECO:0000256" key="8">
    <source>
        <dbReference type="RuleBase" id="RU361137"/>
    </source>
</evidence>
<dbReference type="SUPFAM" id="SSF47005">
    <property type="entry name" value="Peripheral subunit-binding domain of 2-oxo acid dehydrogenase complex"/>
    <property type="match status" value="1"/>
</dbReference>
<dbReference type="Pfam" id="PF00364">
    <property type="entry name" value="Biotin_lipoyl"/>
    <property type="match status" value="1"/>
</dbReference>
<dbReference type="PROSITE" id="PS51826">
    <property type="entry name" value="PSBD"/>
    <property type="match status" value="1"/>
</dbReference>
<evidence type="ECO:0000256" key="4">
    <source>
        <dbReference type="ARBA" id="ARBA00022823"/>
    </source>
</evidence>
<dbReference type="GO" id="GO:0045254">
    <property type="term" value="C:pyruvate dehydrogenase complex"/>
    <property type="evidence" value="ECO:0007669"/>
    <property type="project" value="UniProtKB-UniRule"/>
</dbReference>
<evidence type="ECO:0000256" key="5">
    <source>
        <dbReference type="ARBA" id="ARBA00023315"/>
    </source>
</evidence>
<comment type="subunit">
    <text evidence="2">Forms a 24-polypeptide structural core with octahedral symmetry.</text>
</comment>
<dbReference type="Pfam" id="PF02817">
    <property type="entry name" value="E3_binding"/>
    <property type="match status" value="1"/>
</dbReference>
<comment type="catalytic activity">
    <reaction evidence="7 8">
        <text>N(6)-[(R)-dihydrolipoyl]-L-lysyl-[protein] + acetyl-CoA = N(6)-[(R)-S(8)-acetyldihydrolipoyl]-L-lysyl-[protein] + CoA</text>
        <dbReference type="Rhea" id="RHEA:17017"/>
        <dbReference type="Rhea" id="RHEA-COMP:10475"/>
        <dbReference type="Rhea" id="RHEA-COMP:10478"/>
        <dbReference type="ChEBI" id="CHEBI:57287"/>
        <dbReference type="ChEBI" id="CHEBI:57288"/>
        <dbReference type="ChEBI" id="CHEBI:83100"/>
        <dbReference type="ChEBI" id="CHEBI:83111"/>
        <dbReference type="EC" id="2.3.1.12"/>
    </reaction>
</comment>
<comment type="similarity">
    <text evidence="1 8">Belongs to the 2-oxoacid dehydrogenase family.</text>
</comment>
<feature type="region of interest" description="Disordered" evidence="9">
    <location>
        <begin position="179"/>
        <end position="229"/>
    </location>
</feature>
<dbReference type="PANTHER" id="PTHR23151">
    <property type="entry name" value="DIHYDROLIPOAMIDE ACETYL/SUCCINYL-TRANSFERASE-RELATED"/>
    <property type="match status" value="1"/>
</dbReference>
<dbReference type="Pfam" id="PF00198">
    <property type="entry name" value="2-oxoacid_dh"/>
    <property type="match status" value="1"/>
</dbReference>
<dbReference type="Gene3D" id="3.30.2370.10">
    <property type="entry name" value="putative pyruvate dehydrogenase"/>
    <property type="match status" value="1"/>
</dbReference>
<dbReference type="Gene3D" id="3.30.559.10">
    <property type="entry name" value="Chloramphenicol acetyltransferase-like domain"/>
    <property type="match status" value="1"/>
</dbReference>
<keyword evidence="13" id="KW-1185">Reference proteome</keyword>
<feature type="domain" description="Lipoyl-binding" evidence="10">
    <location>
        <begin position="102"/>
        <end position="180"/>
    </location>
</feature>
<dbReference type="EMBL" id="BATC01000047">
    <property type="protein sequence ID" value="GAD60000.1"/>
    <property type="molecule type" value="Genomic_DNA"/>
</dbReference>
<dbReference type="EC" id="2.3.1.12" evidence="8"/>
<feature type="domain" description="Peripheral subunit-binding (PSBD)" evidence="11">
    <location>
        <begin position="232"/>
        <end position="269"/>
    </location>
</feature>